<dbReference type="EMBL" id="CP003479">
    <property type="protein sequence ID" value="AFI04851.1"/>
    <property type="molecule type" value="Genomic_DNA"/>
</dbReference>
<reference evidence="3" key="1">
    <citation type="submission" date="2012-04" db="EMBL/GenBank/DDBJ databases">
        <title>Complete genome sequence of Helicobacter cetorum strain MIT 00-7128.</title>
        <authorList>
            <person name="Kersulyte D."/>
            <person name="Berg D.E."/>
        </authorList>
    </citation>
    <scope>NUCLEOTIDE SEQUENCE [LARGE SCALE GENOMIC DNA]</scope>
    <source>
        <strain evidence="3">MIT 00-7128</strain>
    </source>
</reference>
<organism evidence="2 3">
    <name type="scientific">Helicobacter cetorum (strain ATCC BAA-429 / MIT 00-7128)</name>
    <dbReference type="NCBI Taxonomy" id="182217"/>
    <lineage>
        <taxon>Bacteria</taxon>
        <taxon>Pseudomonadati</taxon>
        <taxon>Campylobacterota</taxon>
        <taxon>Epsilonproteobacteria</taxon>
        <taxon>Campylobacterales</taxon>
        <taxon>Helicobacteraceae</taxon>
        <taxon>Helicobacter</taxon>
    </lineage>
</organism>
<feature type="signal peptide" evidence="1">
    <location>
        <begin position="1"/>
        <end position="22"/>
    </location>
</feature>
<sequence length="865" mass="96991">MSHHTIKLFSALSLTLASSLIAEESSFFLGANYQMAQMKENSSMTNPNYNLNDFSGGGGNTFAPLSDKRLLNIDNLKLFNKQQLQALKQQIKTLEKQNNSNLSYLNIQQSVIDFLEHIQDSSILTKNHSLKNLVRLLQYGAGLESYVTDYQGLNSQNPNFKNLFTSLYYANKILKELKNDKNIDQKSPAYLDTINLLQNIQINWLSSIGSNCGAICFSVLPYVADSADVYQNAQSNNGTILSKLNKTLSLLTNGSNISTTERSTIIQQAIKEIDLAINQLAQATQGNPNYNPKFTPNVSNDLGAPVGPSQGVLGTKILETFKEILEQKSNIDYTPLLIIETFNQSQNSNPPSQALGTLSDQLLSAIQSNIYNPPTTTITHDPYAVKAKDTISNSPSALQTILQTINNPHLNEIYAQIPKLYAQIYLNGNFKNNSSALAAYYDSIIPILNELQESLTNMPISKETTSALFAINQLFTLNGNLYNDIQATTQTDNSIFKIASWACSVFCDIESMQGFGQYFNSIPIVNAKGISNKQLYQDTLQWFSELSNLVSSLISDNKQEIGKAINKFSNYYNTMWSKYPHFQQGSIATTDNTFNANARAQWSYPNKDQIKQILNNINTSLPKADQQTLHFTFMALPTNSTTLSQQHQATYNTLQSSKPIALASLSTLASMFNQMNYLSSPTTKLTNNDKDIESTQQGYMLGFGIKGGYKQMFNHYIKGNRESKKKYGQLGLRYYAFLDYNYGVLNQRNTNKENMNMLTYGVGLDILVNIFENKLASYGIFGGFQIAGNSWLATKNYSSSIKDKIRATHFQCLFDFGLRSNILKHHGIELGVKIPMLSQKYIDTANYKVNYKREFVYYVGYVWGF</sequence>
<evidence type="ECO:0000313" key="2">
    <source>
        <dbReference type="EMBL" id="AFI04851.1"/>
    </source>
</evidence>
<proteinExistence type="predicted"/>
<accession>I0EPI2</accession>
<keyword evidence="3" id="KW-1185">Reference proteome</keyword>
<dbReference type="Proteomes" id="UP000005010">
    <property type="component" value="Chromosome"/>
</dbReference>
<protein>
    <submittedName>
        <fullName evidence="2">Outer membrane protein HopF, putative signal peptide</fullName>
    </submittedName>
</protein>
<dbReference type="PRINTS" id="PR01776">
    <property type="entry name" value="HPOMPFAMILY"/>
</dbReference>
<dbReference type="HOGENOM" id="CLU_384856_0_0_7"/>
<dbReference type="InterPro" id="IPR002718">
    <property type="entry name" value="OMP_Helicobacter"/>
</dbReference>
<evidence type="ECO:0000313" key="3">
    <source>
        <dbReference type="Proteomes" id="UP000005010"/>
    </source>
</evidence>
<dbReference type="PATRIC" id="fig|182217.3.peg.1691"/>
<evidence type="ECO:0000256" key="1">
    <source>
        <dbReference type="SAM" id="SignalP"/>
    </source>
</evidence>
<dbReference type="RefSeq" id="WP_014661718.1">
    <property type="nucleotide sequence ID" value="NC_017737.1"/>
</dbReference>
<dbReference type="eggNOG" id="COG3170">
    <property type="taxonomic scope" value="Bacteria"/>
</dbReference>
<dbReference type="Pfam" id="PF01856">
    <property type="entry name" value="HP_OMP"/>
    <property type="match status" value="1"/>
</dbReference>
<name>I0EPI2_HELC0</name>
<gene>
    <name evidence="2" type="ordered locus">HCW_07970</name>
</gene>
<keyword evidence="1" id="KW-0732">Signal</keyword>
<feature type="chain" id="PRO_5003625685" evidence="1">
    <location>
        <begin position="23"/>
        <end position="865"/>
    </location>
</feature>
<dbReference type="AlphaFoldDB" id="I0EPI2"/>
<dbReference type="KEGG" id="hce:HCW_07970"/>